<reference evidence="2" key="1">
    <citation type="submission" date="2020-02" db="EMBL/GenBank/DDBJ databases">
        <authorList>
            <person name="Meier V. D."/>
        </authorList>
    </citation>
    <scope>NUCLEOTIDE SEQUENCE</scope>
    <source>
        <strain evidence="2">AVDCRST_MAG25</strain>
    </source>
</reference>
<proteinExistence type="predicted"/>
<sequence length="115" mass="12933">DQRGDREGLRGEGVGDPLQGRQRDLLDPERPGDDRRGRPWRRYGPAGSPAEVLHRRLALDRWSERRSTPSRLRSLRRRTGRGDGDRPHTHPSTGGAAPRKARRRGTFGRESGPGV</sequence>
<dbReference type="EMBL" id="CADCVI010000180">
    <property type="protein sequence ID" value="CAA9479892.1"/>
    <property type="molecule type" value="Genomic_DNA"/>
</dbReference>
<evidence type="ECO:0000313" key="2">
    <source>
        <dbReference type="EMBL" id="CAA9479892.1"/>
    </source>
</evidence>
<name>A0A6J4RRK1_9ACTN</name>
<feature type="compositionally biased region" description="Basic and acidic residues" evidence="1">
    <location>
        <begin position="52"/>
        <end position="67"/>
    </location>
</feature>
<feature type="region of interest" description="Disordered" evidence="1">
    <location>
        <begin position="1"/>
        <end position="115"/>
    </location>
</feature>
<protein>
    <submittedName>
        <fullName evidence="2">Uncharacterized protein</fullName>
    </submittedName>
</protein>
<accession>A0A6J4RRK1</accession>
<feature type="compositionally biased region" description="Basic and acidic residues" evidence="1">
    <location>
        <begin position="21"/>
        <end position="37"/>
    </location>
</feature>
<feature type="compositionally biased region" description="Basic and acidic residues" evidence="1">
    <location>
        <begin position="1"/>
        <end position="10"/>
    </location>
</feature>
<feature type="non-terminal residue" evidence="2">
    <location>
        <position position="115"/>
    </location>
</feature>
<evidence type="ECO:0000256" key="1">
    <source>
        <dbReference type="SAM" id="MobiDB-lite"/>
    </source>
</evidence>
<feature type="non-terminal residue" evidence="2">
    <location>
        <position position="1"/>
    </location>
</feature>
<dbReference type="AlphaFoldDB" id="A0A6J4RRK1"/>
<gene>
    <name evidence="2" type="ORF">AVDCRST_MAG25-2698</name>
</gene>
<organism evidence="2">
    <name type="scientific">uncultured Rubrobacteraceae bacterium</name>
    <dbReference type="NCBI Taxonomy" id="349277"/>
    <lineage>
        <taxon>Bacteria</taxon>
        <taxon>Bacillati</taxon>
        <taxon>Actinomycetota</taxon>
        <taxon>Rubrobacteria</taxon>
        <taxon>Rubrobacterales</taxon>
        <taxon>Rubrobacteraceae</taxon>
        <taxon>environmental samples</taxon>
    </lineage>
</organism>